<keyword evidence="2" id="KW-0663">Pyridoxal phosphate</keyword>
<dbReference type="EMBL" id="DRLI01000072">
    <property type="protein sequence ID" value="HHM01757.1"/>
    <property type="molecule type" value="Genomic_DNA"/>
</dbReference>
<dbReference type="GO" id="GO:0019752">
    <property type="term" value="P:carboxylic acid metabolic process"/>
    <property type="evidence" value="ECO:0007669"/>
    <property type="project" value="InterPro"/>
</dbReference>
<proteinExistence type="predicted"/>
<dbReference type="SUPFAM" id="SSF53383">
    <property type="entry name" value="PLP-dependent transferases"/>
    <property type="match status" value="1"/>
</dbReference>
<gene>
    <name evidence="5" type="ORF">ENJ15_02000</name>
</gene>
<dbReference type="InterPro" id="IPR015424">
    <property type="entry name" value="PyrdxlP-dep_Trfase"/>
</dbReference>
<dbReference type="PROSITE" id="PS00392">
    <property type="entry name" value="DDC_GAD_HDC_YDC"/>
    <property type="match status" value="1"/>
</dbReference>
<evidence type="ECO:0000256" key="2">
    <source>
        <dbReference type="ARBA" id="ARBA00022898"/>
    </source>
</evidence>
<dbReference type="InterPro" id="IPR015421">
    <property type="entry name" value="PyrdxlP-dep_Trfase_major"/>
</dbReference>
<dbReference type="Gene3D" id="3.40.640.10">
    <property type="entry name" value="Type I PLP-dependent aspartate aminotransferase-like (Major domain)"/>
    <property type="match status" value="2"/>
</dbReference>
<keyword evidence="3" id="KW-0456">Lyase</keyword>
<name>A0A7V5RNU8_CALAY</name>
<dbReference type="GO" id="GO:0030170">
    <property type="term" value="F:pyridoxal phosphate binding"/>
    <property type="evidence" value="ECO:0007669"/>
    <property type="project" value="InterPro"/>
</dbReference>
<protein>
    <recommendedName>
        <fullName evidence="4">L-tyrosine decarboxylase C-terminal domain-containing protein</fullName>
    </recommendedName>
</protein>
<dbReference type="InterPro" id="IPR049373">
    <property type="entry name" value="TyrDC_C"/>
</dbReference>
<comment type="caution">
    <text evidence="5">The sequence shown here is derived from an EMBL/GenBank/DDBJ whole genome shotgun (WGS) entry which is preliminary data.</text>
</comment>
<dbReference type="Pfam" id="PF00282">
    <property type="entry name" value="Pyridoxal_deC"/>
    <property type="match status" value="1"/>
</dbReference>
<dbReference type="GO" id="GO:0016831">
    <property type="term" value="F:carboxy-lyase activity"/>
    <property type="evidence" value="ECO:0007669"/>
    <property type="project" value="InterPro"/>
</dbReference>
<dbReference type="InterPro" id="IPR050477">
    <property type="entry name" value="GrpII_AminoAcid_Decarb"/>
</dbReference>
<accession>A0A7V5RNU8</accession>
<feature type="domain" description="L-tyrosine decarboxylase C-terminal" evidence="4">
    <location>
        <begin position="576"/>
        <end position="693"/>
    </location>
</feature>
<dbReference type="InterPro" id="IPR002129">
    <property type="entry name" value="PyrdxlP-dep_de-COase"/>
</dbReference>
<organism evidence="5">
    <name type="scientific">Caldithrix abyssi</name>
    <dbReference type="NCBI Taxonomy" id="187145"/>
    <lineage>
        <taxon>Bacteria</taxon>
        <taxon>Pseudomonadati</taxon>
        <taxon>Calditrichota</taxon>
        <taxon>Calditrichia</taxon>
        <taxon>Calditrichales</taxon>
        <taxon>Calditrichaceae</taxon>
        <taxon>Caldithrix</taxon>
    </lineage>
</organism>
<dbReference type="AlphaFoldDB" id="A0A7V5RNU8"/>
<dbReference type="PANTHER" id="PTHR42735">
    <property type="match status" value="1"/>
</dbReference>
<evidence type="ECO:0000256" key="1">
    <source>
        <dbReference type="ARBA" id="ARBA00001933"/>
    </source>
</evidence>
<reference evidence="5" key="1">
    <citation type="journal article" date="2020" name="mSystems">
        <title>Genome- and Community-Level Interaction Insights into Carbon Utilization and Element Cycling Functions of Hydrothermarchaeota in Hydrothermal Sediment.</title>
        <authorList>
            <person name="Zhou Z."/>
            <person name="Liu Y."/>
            <person name="Xu W."/>
            <person name="Pan J."/>
            <person name="Luo Z.H."/>
            <person name="Li M."/>
        </authorList>
    </citation>
    <scope>NUCLEOTIDE SEQUENCE [LARGE SCALE GENOMIC DNA]</scope>
    <source>
        <strain evidence="5">HyVt-460</strain>
    </source>
</reference>
<dbReference type="PANTHER" id="PTHR42735:SF4">
    <property type="entry name" value="PYRIDOXAL PHOSPHATE-DEPENDENT DECARBOXYLASE FAMILY PROTEIN"/>
    <property type="match status" value="1"/>
</dbReference>
<dbReference type="Proteomes" id="UP000885771">
    <property type="component" value="Unassembled WGS sequence"/>
</dbReference>
<dbReference type="Pfam" id="PF21391">
    <property type="entry name" value="tyr_de_CO2_C"/>
    <property type="match status" value="1"/>
</dbReference>
<evidence type="ECO:0000256" key="3">
    <source>
        <dbReference type="ARBA" id="ARBA00023239"/>
    </source>
</evidence>
<comment type="cofactor">
    <cofactor evidence="1">
        <name>pyridoxal 5'-phosphate</name>
        <dbReference type="ChEBI" id="CHEBI:597326"/>
    </cofactor>
</comment>
<sequence>MRPPKEKQLSADDHPLAAWFLGPKGEHSEIWSSLFGYIFQDYVYWRRNYFPQDPIVVNRMRRREHEPWFDYMTSNLDNVLNDLKAHFPFYSPRYIAHMLSEQTMPGVLGYFAGMLYNPNNVTDEAAPVTVRLELEVGRMISEMIGYDAGESWAHITSGGTVANIEALWVARMAQFVPLIVQEYCQREKIALPLKTADRRQHDIRRLTPHHLLHLPPNRAIKLIKFLGRHLINELHQSPENTFKKINEHIHNSRFNPGRRGYFAIQQAIGLVPRLYVSTTAHYSIAKAVNILGYGEDHVIPVPITPQFRMDTAALREMLFSQDKESYTVAVIGVMGTTEEGAVDPIHRIQTLRKELEKEKNRSFWLHADAAWGGYVRSLFCGHEALDEQAAPRADESVAGHMDILKMREETELPVSDPGEETLEETIRWEDSEVIRSFLNMPHADSVTIDPHKMGYIPYPAGIIAFKNGLVTELITHKAQYISDIEEGIKNIDDHSHIHAIGPYILEGSKPGAAAAACWLSHKTIPLKTHGHGKIVRTNLLNAQKLNHYLRNHSRMFSLIEAEIHDFQKYSNNVARPFTFHPLYTPDTNIVCFIASPVKGSGAQPAIDILPLEELNRLNQNIYQHLTISGADIGYKPPYGQPYFVSRTRFERDQYAYDSLRPLLQSFGIDETSYNRDGLFVLRSTVMNPFYYLSEKEGKNYLLDFVKFLHLTTRMAINKLYLNKADQV</sequence>
<dbReference type="InterPro" id="IPR021115">
    <property type="entry name" value="Pyridoxal-P_BS"/>
</dbReference>
<evidence type="ECO:0000313" key="5">
    <source>
        <dbReference type="EMBL" id="HHM01757.1"/>
    </source>
</evidence>
<evidence type="ECO:0000259" key="4">
    <source>
        <dbReference type="Pfam" id="PF21391"/>
    </source>
</evidence>